<dbReference type="Proteomes" id="UP000516369">
    <property type="component" value="Chromosome"/>
</dbReference>
<feature type="compositionally biased region" description="Gly residues" evidence="1">
    <location>
        <begin position="1"/>
        <end position="18"/>
    </location>
</feature>
<feature type="region of interest" description="Disordered" evidence="1">
    <location>
        <begin position="1"/>
        <end position="25"/>
    </location>
</feature>
<evidence type="ECO:0000313" key="3">
    <source>
        <dbReference type="Proteomes" id="UP000516369"/>
    </source>
</evidence>
<keyword evidence="3" id="KW-1185">Reference proteome</keyword>
<sequence length="97" mass="10375">MGEGVGDVGSGMQQGSGGWQMSATGTPSTPCFKMNAFCASENFDAFIVFRSSRPRDVAAENSNHKGSSLRGSHHFFDVATIFGVDAKRRAMTTHNDN</sequence>
<evidence type="ECO:0000256" key="1">
    <source>
        <dbReference type="SAM" id="MobiDB-lite"/>
    </source>
</evidence>
<dbReference type="AlphaFoldDB" id="A0A7H1MX59"/>
<accession>A0A7H1MX59</accession>
<dbReference type="RefSeq" id="WP_190263426.1">
    <property type="nucleotide sequence ID" value="NZ_CP053923.1"/>
</dbReference>
<protein>
    <submittedName>
        <fullName evidence="2">Uncharacterized protein</fullName>
    </submittedName>
</protein>
<organism evidence="2 3">
    <name type="scientific">Defluviicoccus vanus</name>
    <dbReference type="NCBI Taxonomy" id="111831"/>
    <lineage>
        <taxon>Bacteria</taxon>
        <taxon>Pseudomonadati</taxon>
        <taxon>Pseudomonadota</taxon>
        <taxon>Alphaproteobacteria</taxon>
        <taxon>Rhodospirillales</taxon>
        <taxon>Rhodospirillaceae</taxon>
        <taxon>Defluviicoccus</taxon>
    </lineage>
</organism>
<proteinExistence type="predicted"/>
<reference evidence="2 3" key="1">
    <citation type="submission" date="2020-05" db="EMBL/GenBank/DDBJ databases">
        <title>Complete closed genome sequence of Defluviicoccus vanus.</title>
        <authorList>
            <person name="Bessarab I."/>
            <person name="Arumugam K."/>
            <person name="Maszenan A.M."/>
            <person name="Seviour R.J."/>
            <person name="Williams R.B."/>
        </authorList>
    </citation>
    <scope>NUCLEOTIDE SEQUENCE [LARGE SCALE GENOMIC DNA]</scope>
    <source>
        <strain evidence="2 3">Ben 114</strain>
    </source>
</reference>
<dbReference type="KEGG" id="dvn:HQ394_17205"/>
<gene>
    <name evidence="2" type="ORF">HQ394_17205</name>
</gene>
<name>A0A7H1MX59_9PROT</name>
<dbReference type="EMBL" id="CP053923">
    <property type="protein sequence ID" value="QNT68045.1"/>
    <property type="molecule type" value="Genomic_DNA"/>
</dbReference>
<evidence type="ECO:0000313" key="2">
    <source>
        <dbReference type="EMBL" id="QNT68045.1"/>
    </source>
</evidence>